<dbReference type="PANTHER" id="PTHR23033">
    <property type="entry name" value="BETA1,3-GALACTOSYLTRANSFERASE"/>
    <property type="match status" value="1"/>
</dbReference>
<dbReference type="PANTHER" id="PTHR23033:SF47">
    <property type="entry name" value="APPLE DOMAIN-CONTAINING PROTEIN-RELATED"/>
    <property type="match status" value="1"/>
</dbReference>
<evidence type="ECO:0000256" key="5">
    <source>
        <dbReference type="ARBA" id="ARBA00022676"/>
    </source>
</evidence>
<comment type="similarity">
    <text evidence="3">Belongs to the glycosyltransferase 31 family. Beta3-Gal-T subfamily.</text>
</comment>
<reference evidence="13 14" key="1">
    <citation type="submission" date="2024-04" db="EMBL/GenBank/DDBJ databases">
        <title>Tritrichomonas musculus Genome.</title>
        <authorList>
            <person name="Alves-Ferreira E."/>
            <person name="Grigg M."/>
            <person name="Lorenzi H."/>
            <person name="Galac M."/>
        </authorList>
    </citation>
    <scope>NUCLEOTIDE SEQUENCE [LARGE SCALE GENOMIC DNA]</scope>
    <source>
        <strain evidence="13 14">EAF2021</strain>
    </source>
</reference>
<evidence type="ECO:0000256" key="3">
    <source>
        <dbReference type="ARBA" id="ARBA00006462"/>
    </source>
</evidence>
<dbReference type="Gene3D" id="3.90.550.50">
    <property type="match status" value="1"/>
</dbReference>
<dbReference type="InterPro" id="IPR003378">
    <property type="entry name" value="Fringe-like_glycosylTrfase"/>
</dbReference>
<evidence type="ECO:0000256" key="8">
    <source>
        <dbReference type="ARBA" id="ARBA00022741"/>
    </source>
</evidence>
<comment type="pathway">
    <text evidence="2">Protein modification; protein glycosylation.</text>
</comment>
<comment type="subcellular location">
    <subcellularLocation>
        <location evidence="1">Membrane</location>
        <topology evidence="1">Single-pass type II membrane protein</topology>
    </subcellularLocation>
</comment>
<evidence type="ECO:0000256" key="9">
    <source>
        <dbReference type="ARBA" id="ARBA00022968"/>
    </source>
</evidence>
<evidence type="ECO:0000256" key="7">
    <source>
        <dbReference type="ARBA" id="ARBA00022692"/>
    </source>
</evidence>
<comment type="caution">
    <text evidence="13">The sequence shown here is derived from an EMBL/GenBank/DDBJ whole genome shotgun (WGS) entry which is preliminary data.</text>
</comment>
<evidence type="ECO:0000256" key="10">
    <source>
        <dbReference type="ARBA" id="ARBA00022989"/>
    </source>
</evidence>
<proteinExistence type="inferred from homology"/>
<feature type="domain" description="Fringe-like glycosyltransferase" evidence="12">
    <location>
        <begin position="85"/>
        <end position="191"/>
    </location>
</feature>
<keyword evidence="9" id="KW-0735">Signal-anchor</keyword>
<evidence type="ECO:0000259" key="12">
    <source>
        <dbReference type="Pfam" id="PF02434"/>
    </source>
</evidence>
<name>A0ABR2KGF7_9EUKA</name>
<keyword evidence="7" id="KW-0812">Transmembrane</keyword>
<protein>
    <recommendedName>
        <fullName evidence="4">N-acetylgalactosaminide beta-1,3-galactosyltransferase</fullName>
        <ecNumber evidence="4">2.4.1.122</ecNumber>
    </recommendedName>
</protein>
<keyword evidence="8" id="KW-0547">Nucleotide-binding</keyword>
<evidence type="ECO:0000313" key="13">
    <source>
        <dbReference type="EMBL" id="KAK8890219.1"/>
    </source>
</evidence>
<keyword evidence="6" id="KW-0808">Transferase</keyword>
<evidence type="ECO:0000256" key="11">
    <source>
        <dbReference type="ARBA" id="ARBA00023136"/>
    </source>
</evidence>
<evidence type="ECO:0000256" key="1">
    <source>
        <dbReference type="ARBA" id="ARBA00004606"/>
    </source>
</evidence>
<dbReference type="EC" id="2.4.1.122" evidence="4"/>
<accession>A0ABR2KGF7</accession>
<evidence type="ECO:0000256" key="4">
    <source>
        <dbReference type="ARBA" id="ARBA00012557"/>
    </source>
</evidence>
<evidence type="ECO:0000256" key="6">
    <source>
        <dbReference type="ARBA" id="ARBA00022679"/>
    </source>
</evidence>
<evidence type="ECO:0000313" key="14">
    <source>
        <dbReference type="Proteomes" id="UP001470230"/>
    </source>
</evidence>
<evidence type="ECO:0000256" key="2">
    <source>
        <dbReference type="ARBA" id="ARBA00004922"/>
    </source>
</evidence>
<dbReference type="InterPro" id="IPR026050">
    <property type="entry name" value="C1GALT1/C1GALT1_chp1"/>
</dbReference>
<keyword evidence="5" id="KW-0328">Glycosyltransferase</keyword>
<organism evidence="13 14">
    <name type="scientific">Tritrichomonas musculus</name>
    <dbReference type="NCBI Taxonomy" id="1915356"/>
    <lineage>
        <taxon>Eukaryota</taxon>
        <taxon>Metamonada</taxon>
        <taxon>Parabasalia</taxon>
        <taxon>Tritrichomonadida</taxon>
        <taxon>Tritrichomonadidae</taxon>
        <taxon>Tritrichomonas</taxon>
    </lineage>
</organism>
<dbReference type="Proteomes" id="UP001470230">
    <property type="component" value="Unassembled WGS sequence"/>
</dbReference>
<dbReference type="EMBL" id="JAPFFF010000005">
    <property type="protein sequence ID" value="KAK8890219.1"/>
    <property type="molecule type" value="Genomic_DNA"/>
</dbReference>
<sequence length="366" mass="42691">MISTRVKSQAQTWFPTFPQVFVYSDEFPKSEVEEIHKSSPHANITFVPIIGKYEHIVGSQWKHPWYSAQPRFLPSMYDLWLRNRNKDVFWYVLGDDDTYLYIKNILRRLTKHNSSNPEVVSFFWCTWNQITNYMYPERDCHPFAQGGSGVLFSKKMMDMIGPILIKCSDMYNDAEHAASMRVSVCMERNFGYENWSKGAFIKPWKSGIHPSSPSVVIKQGNTWDAPGSFHQVAPEEMAKLKYSHIAYIVSDDSGKNLTNYGFVDFAHFSFRSISVELIRRRWWLLNFGYRFENLASHSNTLYATSNLISKDNGKTFKQKYQGNITLIVHCDKEMKDLQVDVDDVERGPKTKVHLILKCPSIQKYYM</sequence>
<gene>
    <name evidence="13" type="ORF">M9Y10_034990</name>
</gene>
<keyword evidence="11" id="KW-0472">Membrane</keyword>
<dbReference type="Pfam" id="PF02434">
    <property type="entry name" value="Fringe"/>
    <property type="match status" value="1"/>
</dbReference>
<keyword evidence="14" id="KW-1185">Reference proteome</keyword>
<keyword evidence="10" id="KW-1133">Transmembrane helix</keyword>